<protein>
    <submittedName>
        <fullName evidence="1">Uncharacterized protein</fullName>
    </submittedName>
</protein>
<evidence type="ECO:0000313" key="1">
    <source>
        <dbReference type="EMBL" id="KXO14625.1"/>
    </source>
</evidence>
<dbReference type="Proteomes" id="UP000070093">
    <property type="component" value="Unassembled WGS sequence"/>
</dbReference>
<organism evidence="1 2">
    <name type="scientific">Prevotella bivia</name>
    <dbReference type="NCBI Taxonomy" id="28125"/>
    <lineage>
        <taxon>Bacteria</taxon>
        <taxon>Pseudomonadati</taxon>
        <taxon>Bacteroidota</taxon>
        <taxon>Bacteroidia</taxon>
        <taxon>Bacteroidales</taxon>
        <taxon>Prevotellaceae</taxon>
        <taxon>Prevotella</taxon>
    </lineage>
</organism>
<dbReference type="STRING" id="28125.HMPREF3202_02349"/>
<comment type="caution">
    <text evidence="1">The sequence shown here is derived from an EMBL/GenBank/DDBJ whole genome shotgun (WGS) entry which is preliminary data.</text>
</comment>
<reference evidence="1 2" key="1">
    <citation type="submission" date="2016-02" db="EMBL/GenBank/DDBJ databases">
        <authorList>
            <person name="Wen L."/>
            <person name="He K."/>
            <person name="Yang H."/>
        </authorList>
    </citation>
    <scope>NUCLEOTIDE SEQUENCE [LARGE SCALE GENOMIC DNA]</scope>
    <source>
        <strain evidence="1 2">GED7880</strain>
    </source>
</reference>
<sequence>MYLFLNLLLNVNEALNIRKILILKSLSIFSATKGHVLQGKR</sequence>
<proteinExistence type="predicted"/>
<name>A0A137SQ96_9BACT</name>
<dbReference type="AlphaFoldDB" id="A0A137SQ96"/>
<gene>
    <name evidence="1" type="ORF">HMPREF3202_02349</name>
</gene>
<dbReference type="EMBL" id="LTAG01000133">
    <property type="protein sequence ID" value="KXO14625.1"/>
    <property type="molecule type" value="Genomic_DNA"/>
</dbReference>
<evidence type="ECO:0000313" key="2">
    <source>
        <dbReference type="Proteomes" id="UP000070093"/>
    </source>
</evidence>
<dbReference type="PATRIC" id="fig|28125.4.peg.2346"/>
<accession>A0A137SQ96</accession>